<dbReference type="STRING" id="1121298.SAMN05444401_0495"/>
<dbReference type="RefSeq" id="WP_178140791.1">
    <property type="nucleotide sequence ID" value="NZ_FQZO01000015.1"/>
</dbReference>
<protein>
    <recommendedName>
        <fullName evidence="3">DUF4230 domain-containing protein</fullName>
    </recommendedName>
</protein>
<organism evidence="1 2">
    <name type="scientific">Clostridium amylolyticum</name>
    <dbReference type="NCBI Taxonomy" id="1121298"/>
    <lineage>
        <taxon>Bacteria</taxon>
        <taxon>Bacillati</taxon>
        <taxon>Bacillota</taxon>
        <taxon>Clostridia</taxon>
        <taxon>Eubacteriales</taxon>
        <taxon>Clostridiaceae</taxon>
        <taxon>Clostridium</taxon>
    </lineage>
</organism>
<dbReference type="AlphaFoldDB" id="A0A1M6PD93"/>
<sequence length="226" mass="25946">MRFRLPFKFKLMVILAFSALLITSGVFIGNKFKPTVKQYKSVPLSPEDNKSALKFQLQESIVNGMSKKMEFIPLEVDLTEKIIIDESWGQLAVFKKLQNIEYFGKGIYAIDLSTITKDSVIVDTTNNAITIYISKPFVKTCSLQEEKTLFQSTEKGLLRFGEITLTSQEQMAINKEVNERMMERMKDKELNSKAMESSKIMIRDFILSLSEALIPQPYEVIIEFKL</sequence>
<evidence type="ECO:0008006" key="3">
    <source>
        <dbReference type="Google" id="ProtNLM"/>
    </source>
</evidence>
<evidence type="ECO:0000313" key="1">
    <source>
        <dbReference type="EMBL" id="SHK05911.1"/>
    </source>
</evidence>
<reference evidence="1 2" key="1">
    <citation type="submission" date="2016-11" db="EMBL/GenBank/DDBJ databases">
        <authorList>
            <person name="Jaros S."/>
            <person name="Januszkiewicz K."/>
            <person name="Wedrychowicz H."/>
        </authorList>
    </citation>
    <scope>NUCLEOTIDE SEQUENCE [LARGE SCALE GENOMIC DNA]</scope>
    <source>
        <strain evidence="1 2">DSM 21864</strain>
    </source>
</reference>
<proteinExistence type="predicted"/>
<dbReference type="Pfam" id="PF14014">
    <property type="entry name" value="DUF4230"/>
    <property type="match status" value="1"/>
</dbReference>
<accession>A0A1M6PD93</accession>
<evidence type="ECO:0000313" key="2">
    <source>
        <dbReference type="Proteomes" id="UP000184080"/>
    </source>
</evidence>
<name>A0A1M6PD93_9CLOT</name>
<gene>
    <name evidence="1" type="ORF">SAMN05444401_0495</name>
</gene>
<dbReference type="EMBL" id="FQZO01000015">
    <property type="protein sequence ID" value="SHK05911.1"/>
    <property type="molecule type" value="Genomic_DNA"/>
</dbReference>
<keyword evidence="2" id="KW-1185">Reference proteome</keyword>
<dbReference type="InterPro" id="IPR025324">
    <property type="entry name" value="DUF4230"/>
</dbReference>
<dbReference type="Proteomes" id="UP000184080">
    <property type="component" value="Unassembled WGS sequence"/>
</dbReference>